<protein>
    <submittedName>
        <fullName evidence="4">Bifunctional diguanylate cyclase/phosphodiesterase</fullName>
    </submittedName>
</protein>
<dbReference type="InterPro" id="IPR029787">
    <property type="entry name" value="Nucleotide_cyclase"/>
</dbReference>
<dbReference type="InterPro" id="IPR001633">
    <property type="entry name" value="EAL_dom"/>
</dbReference>
<dbReference type="SUPFAM" id="SSF141868">
    <property type="entry name" value="EAL domain-like"/>
    <property type="match status" value="1"/>
</dbReference>
<dbReference type="SMART" id="SM00091">
    <property type="entry name" value="PAS"/>
    <property type="match status" value="2"/>
</dbReference>
<dbReference type="RefSeq" id="WP_135758735.1">
    <property type="nucleotide sequence ID" value="NZ_RQHW01000003.1"/>
</dbReference>
<dbReference type="PROSITE" id="PS50883">
    <property type="entry name" value="EAL"/>
    <property type="match status" value="1"/>
</dbReference>
<dbReference type="PROSITE" id="PS50887">
    <property type="entry name" value="GGDEF"/>
    <property type="match status" value="1"/>
</dbReference>
<dbReference type="Pfam" id="PF08447">
    <property type="entry name" value="PAS_3"/>
    <property type="match status" value="1"/>
</dbReference>
<dbReference type="PANTHER" id="PTHR44757">
    <property type="entry name" value="DIGUANYLATE CYCLASE DGCP"/>
    <property type="match status" value="1"/>
</dbReference>
<feature type="domain" description="GGDEF" evidence="3">
    <location>
        <begin position="294"/>
        <end position="427"/>
    </location>
</feature>
<keyword evidence="5" id="KW-1185">Reference proteome</keyword>
<dbReference type="AlphaFoldDB" id="A0A4R9M436"/>
<dbReference type="SMART" id="SM00267">
    <property type="entry name" value="GGDEF"/>
    <property type="match status" value="1"/>
</dbReference>
<dbReference type="SMART" id="SM00052">
    <property type="entry name" value="EAL"/>
    <property type="match status" value="1"/>
</dbReference>
<feature type="domain" description="PAS" evidence="1">
    <location>
        <begin position="134"/>
        <end position="210"/>
    </location>
</feature>
<dbReference type="SUPFAM" id="SSF55785">
    <property type="entry name" value="PYP-like sensor domain (PAS domain)"/>
    <property type="match status" value="2"/>
</dbReference>
<dbReference type="OrthoDB" id="310793at2"/>
<name>A0A4R9M436_9LEPT</name>
<proteinExistence type="predicted"/>
<dbReference type="EMBL" id="RQHW01000003">
    <property type="protein sequence ID" value="TGN20862.1"/>
    <property type="molecule type" value="Genomic_DNA"/>
</dbReference>
<dbReference type="InterPro" id="IPR000014">
    <property type="entry name" value="PAS"/>
</dbReference>
<dbReference type="Pfam" id="PF00563">
    <property type="entry name" value="EAL"/>
    <property type="match status" value="1"/>
</dbReference>
<dbReference type="NCBIfam" id="TIGR00254">
    <property type="entry name" value="GGDEF"/>
    <property type="match status" value="1"/>
</dbReference>
<dbReference type="InterPro" id="IPR043128">
    <property type="entry name" value="Rev_trsase/Diguanyl_cyclase"/>
</dbReference>
<dbReference type="SUPFAM" id="SSF55073">
    <property type="entry name" value="Nucleotide cyclase"/>
    <property type="match status" value="1"/>
</dbReference>
<gene>
    <name evidence="4" type="ORF">EHS15_01330</name>
</gene>
<dbReference type="FunFam" id="3.20.20.450:FF:000001">
    <property type="entry name" value="Cyclic di-GMP phosphodiesterase yahA"/>
    <property type="match status" value="1"/>
</dbReference>
<dbReference type="Proteomes" id="UP000298058">
    <property type="component" value="Unassembled WGS sequence"/>
</dbReference>
<dbReference type="InterPro" id="IPR035919">
    <property type="entry name" value="EAL_sf"/>
</dbReference>
<feature type="domain" description="PAS" evidence="1">
    <location>
        <begin position="19"/>
        <end position="82"/>
    </location>
</feature>
<evidence type="ECO:0000313" key="4">
    <source>
        <dbReference type="EMBL" id="TGN20862.1"/>
    </source>
</evidence>
<sequence>MRKESDITSNELGSSLYPILSQFPNSFQIFNWDGDFISVTERFARFLGYSPSELSGKNLLDFVHPDDHEQSTNSLHDLKEKKTIISFENRLVTKSGEDVWIMWLAIPLNESRVILAIDRDITIQKDISFEFILQQQKYKSIFDNLPMGIAITDSKGKIIETNRTARQYFDIQDGETLNRSLNLRKYTLIQPNGSKIYPRKSSLMKALRYKEVIRNMELGMIKQNKITWFEILATPIPLDNFGLAVAFVDITQRKQAEDKIAYMAFFDQLTNLPNRNSLIDKLFPIFEEARRHGNLVGILAIDLDNFKFINDSRGHEFGDKIIKLVAYRIRESIRVYDLISRQGGDEFNVVLPDLTNERDAAIVSESILDAMTHPFILDNEKIFVNISIGIAIYPTDGKDSNTLLKNADSALNLAKQQGKSCYTFFTEELQTLVAERLEIENRMRVALIENQFTLHFQPKIDLVSLKPVGVEALIRWKHPDRGLISPDIFIPISEETGMILAIGEWVIKTAIQTLRHWREAGIHNISMAVNISTKQFKHERLISTIAENLRLFRVDPKDLEIEITESSLMENTDAAVRTMQEIRKLGSTIAIDDFGTGYSSLGYLRRLPISSLKIDRSFVSEIATDKDSDTIIHAVANLAHNLGLSVVAEGAETKEQVEQLSKSGIDMIQGYYFSKPLSSEDCLKFLKEGLGISD</sequence>
<dbReference type="Pfam" id="PF00990">
    <property type="entry name" value="GGDEF"/>
    <property type="match status" value="1"/>
</dbReference>
<dbReference type="InterPro" id="IPR013767">
    <property type="entry name" value="PAS_fold"/>
</dbReference>
<dbReference type="InterPro" id="IPR052155">
    <property type="entry name" value="Biofilm_reg_signaling"/>
</dbReference>
<reference evidence="4" key="1">
    <citation type="journal article" date="2019" name="PLoS Negl. Trop. Dis.">
        <title>Revisiting the worldwide diversity of Leptospira species in the environment.</title>
        <authorList>
            <person name="Vincent A.T."/>
            <person name="Schiettekatte O."/>
            <person name="Bourhy P."/>
            <person name="Veyrier F.J."/>
            <person name="Picardeau M."/>
        </authorList>
    </citation>
    <scope>NUCLEOTIDE SEQUENCE [LARGE SCALE GENOMIC DNA]</scope>
    <source>
        <strain evidence="4">201300427</strain>
    </source>
</reference>
<dbReference type="PROSITE" id="PS50112">
    <property type="entry name" value="PAS"/>
    <property type="match status" value="2"/>
</dbReference>
<dbReference type="InterPro" id="IPR035965">
    <property type="entry name" value="PAS-like_dom_sf"/>
</dbReference>
<dbReference type="CDD" id="cd00130">
    <property type="entry name" value="PAS"/>
    <property type="match status" value="1"/>
</dbReference>
<evidence type="ECO:0000259" key="1">
    <source>
        <dbReference type="PROSITE" id="PS50112"/>
    </source>
</evidence>
<dbReference type="CDD" id="cd01949">
    <property type="entry name" value="GGDEF"/>
    <property type="match status" value="1"/>
</dbReference>
<dbReference type="InterPro" id="IPR000160">
    <property type="entry name" value="GGDEF_dom"/>
</dbReference>
<comment type="caution">
    <text evidence="4">The sequence shown here is derived from an EMBL/GenBank/DDBJ whole genome shotgun (WGS) entry which is preliminary data.</text>
</comment>
<dbReference type="Pfam" id="PF00989">
    <property type="entry name" value="PAS"/>
    <property type="match status" value="1"/>
</dbReference>
<dbReference type="InterPro" id="IPR013655">
    <property type="entry name" value="PAS_fold_3"/>
</dbReference>
<dbReference type="GO" id="GO:0006355">
    <property type="term" value="P:regulation of DNA-templated transcription"/>
    <property type="evidence" value="ECO:0007669"/>
    <property type="project" value="InterPro"/>
</dbReference>
<dbReference type="CDD" id="cd01948">
    <property type="entry name" value="EAL"/>
    <property type="match status" value="1"/>
</dbReference>
<feature type="domain" description="EAL" evidence="2">
    <location>
        <begin position="436"/>
        <end position="690"/>
    </location>
</feature>
<dbReference type="Gene3D" id="3.30.70.270">
    <property type="match status" value="1"/>
</dbReference>
<organism evidence="4 5">
    <name type="scientific">Leptospira idonii</name>
    <dbReference type="NCBI Taxonomy" id="1193500"/>
    <lineage>
        <taxon>Bacteria</taxon>
        <taxon>Pseudomonadati</taxon>
        <taxon>Spirochaetota</taxon>
        <taxon>Spirochaetia</taxon>
        <taxon>Leptospirales</taxon>
        <taxon>Leptospiraceae</taxon>
        <taxon>Leptospira</taxon>
    </lineage>
</organism>
<dbReference type="PANTHER" id="PTHR44757:SF2">
    <property type="entry name" value="BIOFILM ARCHITECTURE MAINTENANCE PROTEIN MBAA"/>
    <property type="match status" value="1"/>
</dbReference>
<evidence type="ECO:0000313" key="5">
    <source>
        <dbReference type="Proteomes" id="UP000298058"/>
    </source>
</evidence>
<evidence type="ECO:0000259" key="3">
    <source>
        <dbReference type="PROSITE" id="PS50887"/>
    </source>
</evidence>
<dbReference type="NCBIfam" id="TIGR00229">
    <property type="entry name" value="sensory_box"/>
    <property type="match status" value="2"/>
</dbReference>
<evidence type="ECO:0000259" key="2">
    <source>
        <dbReference type="PROSITE" id="PS50883"/>
    </source>
</evidence>
<dbReference type="Gene3D" id="3.30.450.20">
    <property type="entry name" value="PAS domain"/>
    <property type="match status" value="2"/>
</dbReference>
<accession>A0A4R9M436</accession>
<dbReference type="Gene3D" id="3.20.20.450">
    <property type="entry name" value="EAL domain"/>
    <property type="match status" value="1"/>
</dbReference>